<evidence type="ECO:0000256" key="2">
    <source>
        <dbReference type="PROSITE-ProRule" id="PRU00339"/>
    </source>
</evidence>
<evidence type="ECO:0000313" key="7">
    <source>
        <dbReference type="Proteomes" id="UP000867740"/>
    </source>
</evidence>
<evidence type="ECO:0000313" key="6">
    <source>
        <dbReference type="EMBL" id="HAT3585319.1"/>
    </source>
</evidence>
<organism evidence="5 7">
    <name type="scientific">Kluyvera intermedia</name>
    <name type="common">Enterobacter intermedius</name>
    <dbReference type="NCBI Taxonomy" id="61648"/>
    <lineage>
        <taxon>Bacteria</taxon>
        <taxon>Pseudomonadati</taxon>
        <taxon>Pseudomonadota</taxon>
        <taxon>Gammaproteobacteria</taxon>
        <taxon>Enterobacterales</taxon>
        <taxon>Enterobacteriaceae</taxon>
        <taxon>Kluyvera</taxon>
    </lineage>
</organism>
<comment type="caution">
    <text evidence="5">The sequence shown here is derived from an EMBL/GenBank/DDBJ whole genome shotgun (WGS) entry which is preliminary data.</text>
</comment>
<name>A0A9P3TAW5_KLUIN</name>
<dbReference type="AlphaFoldDB" id="A0A9P3TAW5"/>
<feature type="repeat" description="TPR" evidence="2">
    <location>
        <begin position="893"/>
        <end position="926"/>
    </location>
</feature>
<dbReference type="RefSeq" id="WP_047371676.1">
    <property type="nucleotide sequence ID" value="NZ_CABMNU010000005.1"/>
</dbReference>
<evidence type="ECO:0000256" key="1">
    <source>
        <dbReference type="ARBA" id="ARBA00022737"/>
    </source>
</evidence>
<dbReference type="InterPro" id="IPR051191">
    <property type="entry name" value="DCAF12"/>
</dbReference>
<reference evidence="5" key="1">
    <citation type="journal article" date="2018" name="Genome Biol.">
        <title>SKESA: strategic k-mer extension for scrupulous assemblies.</title>
        <authorList>
            <person name="Souvorov A."/>
            <person name="Agarwala R."/>
            <person name="Lipman D.J."/>
        </authorList>
    </citation>
    <scope>NUCLEOTIDE SEQUENCE</scope>
    <source>
        <strain evidence="5">CAVp300</strain>
    </source>
</reference>
<evidence type="ECO:0000313" key="5">
    <source>
        <dbReference type="EMBL" id="HAT3583278.1"/>
    </source>
</evidence>
<protein>
    <submittedName>
        <fullName evidence="5">Tetratricopeptide repeat protein</fullName>
    </submittedName>
</protein>
<keyword evidence="1" id="KW-0677">Repeat</keyword>
<dbReference type="PROSITE" id="PS50005">
    <property type="entry name" value="TPR"/>
    <property type="match status" value="1"/>
</dbReference>
<feature type="region of interest" description="Disordered" evidence="3">
    <location>
        <begin position="1189"/>
        <end position="1226"/>
    </location>
</feature>
<sequence length="1238" mass="138707">MPTSASQPRQIRLFLSSTFRDMENERHELLTRVFPLFRQQCLERQVVFSEIDLRWGITEEDAHNGQTVQICLEEIARCRALGISPFFIGFIGERYGWIPQRHELENYWCQAAQSENPYARRIEAALAEGISVTELEMRFGFMDDGEGVSRQRVQLYFRHPDLTASLAGKETATFYESTADARDKLAALKSAIRETRAECIGVDGYQAISEFGQQILDFLSAELDAHFPRDDVPDERQLRLHAQQCYALSRRENYVPLVAFKHQVETWVQETLSALPPDEEQARDPRNRLALVGDSGRGKSAFMADLMTSEAFSKAWVIAHFVGADGDNTPESWRERVLQALTPYLPATLDVPTEDDARWAAFAERVSTAQVQMGKPLILLLDAINQFSPQDAGMRRLNNLRFLPGTLLVVTSTEPLPEAWSTLPFPELTEDHRREAITLFLRQYSKKLPETLIGQLVTAPACGNALFLRLVMEELRLHADHDSLAERVSALLTYDDAGQLFLALLNETDRDFRSEGYSLASHATTLIAASRAGVSHSDLAVLLAPHLHQSALKMADQTLLRLLARIAPFCLNEDGRLRITHTIFTQTLTALSPLMSPSRRALVARFNQRDAFSVAERTYQWMALENYEQLVETLGHVDAFCALQQSYPELASQAMLALGAGRSSLSLLLHALVENWSAWRAEVAFMPAMNAVSAWFLQRGFWLVGARWSELAVVMVRKATPVNLINTMGTVNSLALFYRLLGQYDKAEPLLQDALALMRKMLPAGHPDIGVVLNNLAGIYGALGQPAKAEPLLREALQMVSNENSIDFANLAQSLGECYQHLEEYEQAESLLHKSLAVRTRLQARDNPDLIGLTRSLGGLYMELGRYDEAEPVLLDVLALRQRVLPPEHPDIATSLNDLGELYYRQGEAGKAEPLFTQMMDIRRKSLSPGHPDFIAGLFYMAELYHSMGRLEDAAAQLREAVSLLAHLPDSQAELLFARQSLANLYMEGDCHEKAIPLYEAMLTTQSELSRPDSPVMLRLIDDLGMLYLGQDRLDEAAASWEKWLSLQDGKLSLDNADRLKVMRNLACTYKALQKYQEAKALLLHIMSVRVEHDHGDVELKVQSVAEAAEMHYFLAEYPVAETLYRTLFTLVEPQWSDGSAEKNELFQWLVARGVLDKTGRKKQGGQTPVSMASPSWQTSINVDVSAWPVAPQSGTPAQPVSRTQESAAEPLAPVGAQNEAKRSVGEKLRSAWNKLVH</sequence>
<dbReference type="Pfam" id="PF13176">
    <property type="entry name" value="TPR_7"/>
    <property type="match status" value="1"/>
</dbReference>
<dbReference type="Pfam" id="PF13374">
    <property type="entry name" value="TPR_10"/>
    <property type="match status" value="1"/>
</dbReference>
<evidence type="ECO:0000256" key="3">
    <source>
        <dbReference type="SAM" id="MobiDB-lite"/>
    </source>
</evidence>
<dbReference type="GO" id="GO:0080008">
    <property type="term" value="C:Cul4-RING E3 ubiquitin ligase complex"/>
    <property type="evidence" value="ECO:0007669"/>
    <property type="project" value="TreeGrafter"/>
</dbReference>
<dbReference type="InterPro" id="IPR027417">
    <property type="entry name" value="P-loop_NTPase"/>
</dbReference>
<keyword evidence="2" id="KW-0802">TPR repeat</keyword>
<reference evidence="5" key="2">
    <citation type="submission" date="2020-10" db="EMBL/GenBank/DDBJ databases">
        <authorList>
            <consortium name="NCBI Pathogen Detection Project"/>
        </authorList>
    </citation>
    <scope>NUCLEOTIDE SEQUENCE</scope>
    <source>
        <strain evidence="5">CAVp300</strain>
    </source>
</reference>
<gene>
    <name evidence="5" type="ORF">I8531_003612</name>
    <name evidence="6" type="ORF">I8531_005753</name>
</gene>
<dbReference type="EMBL" id="DACSUM010000032">
    <property type="protein sequence ID" value="HAT3583278.1"/>
    <property type="molecule type" value="Genomic_DNA"/>
</dbReference>
<dbReference type="PANTHER" id="PTHR19860:SF40">
    <property type="entry name" value="WD40 REPEAT-CONTAINING PROTEIN"/>
    <property type="match status" value="1"/>
</dbReference>
<dbReference type="EMBL" id="DACSUM010000146">
    <property type="protein sequence ID" value="HAT3585319.1"/>
    <property type="molecule type" value="Genomic_DNA"/>
</dbReference>
<dbReference type="Pfam" id="PF13271">
    <property type="entry name" value="DUF4062"/>
    <property type="match status" value="1"/>
</dbReference>
<feature type="domain" description="DUF4062" evidence="4">
    <location>
        <begin position="12"/>
        <end position="101"/>
    </location>
</feature>
<dbReference type="SUPFAM" id="SSF52540">
    <property type="entry name" value="P-loop containing nucleoside triphosphate hydrolases"/>
    <property type="match status" value="1"/>
</dbReference>
<proteinExistence type="predicted"/>
<dbReference type="InterPro" id="IPR025139">
    <property type="entry name" value="DUF4062"/>
</dbReference>
<dbReference type="InterPro" id="IPR019734">
    <property type="entry name" value="TPR_rpt"/>
</dbReference>
<dbReference type="Pfam" id="PF13424">
    <property type="entry name" value="TPR_12"/>
    <property type="match status" value="2"/>
</dbReference>
<dbReference type="Proteomes" id="UP000867740">
    <property type="component" value="Unassembled WGS sequence"/>
</dbReference>
<feature type="compositionally biased region" description="Polar residues" evidence="3">
    <location>
        <begin position="1193"/>
        <end position="1207"/>
    </location>
</feature>
<evidence type="ECO:0000259" key="4">
    <source>
        <dbReference type="Pfam" id="PF13271"/>
    </source>
</evidence>
<accession>A0A9P3TAW5</accession>
<dbReference type="Gene3D" id="1.25.40.10">
    <property type="entry name" value="Tetratricopeptide repeat domain"/>
    <property type="match status" value="3"/>
</dbReference>
<dbReference type="PANTHER" id="PTHR19860">
    <property type="entry name" value="DDB1- AND CUL4-ASSOCIATED FACTOR 12-RELATED"/>
    <property type="match status" value="1"/>
</dbReference>
<dbReference type="SUPFAM" id="SSF48452">
    <property type="entry name" value="TPR-like"/>
    <property type="match status" value="2"/>
</dbReference>
<dbReference type="InterPro" id="IPR011990">
    <property type="entry name" value="TPR-like_helical_dom_sf"/>
</dbReference>
<dbReference type="SMART" id="SM00028">
    <property type="entry name" value="TPR"/>
    <property type="match status" value="9"/>
</dbReference>